<reference evidence="1 2" key="1">
    <citation type="submission" date="2015-06" db="EMBL/GenBank/DDBJ databases">
        <title>Draft genome sequence of an Alphaproteobacteria species associated to the Mediterranean sponge Oscarella lobularis.</title>
        <authorList>
            <person name="Jourda C."/>
            <person name="Santini S."/>
            <person name="Claverie J.-M."/>
        </authorList>
    </citation>
    <scope>NUCLEOTIDE SEQUENCE [LARGE SCALE GENOMIC DNA]</scope>
    <source>
        <strain evidence="1">IGS</strain>
    </source>
</reference>
<dbReference type="InterPro" id="IPR053714">
    <property type="entry name" value="Iso_Racemase_Enz_sf"/>
</dbReference>
<name>A0A0J9E372_9RHOB</name>
<dbReference type="RefSeq" id="WP_082152535.1">
    <property type="nucleotide sequence ID" value="NZ_LFTY01000002.1"/>
</dbReference>
<gene>
    <name evidence="1" type="ORF">AIOL_002166</name>
</gene>
<dbReference type="PIRSF" id="PIRSF015736">
    <property type="entry name" value="MI"/>
    <property type="match status" value="1"/>
</dbReference>
<dbReference type="InterPro" id="IPR026286">
    <property type="entry name" value="MaiA/AMDase"/>
</dbReference>
<dbReference type="PATRIC" id="fig|1675527.3.peg.2281"/>
<dbReference type="Pfam" id="PF17645">
    <property type="entry name" value="Amdase"/>
    <property type="match status" value="1"/>
</dbReference>
<dbReference type="STRING" id="1675527.AIOL_002166"/>
<dbReference type="EMBL" id="LFTY01000002">
    <property type="protein sequence ID" value="KMW57205.1"/>
    <property type="molecule type" value="Genomic_DNA"/>
</dbReference>
<proteinExistence type="predicted"/>
<accession>A0A0J9E372</accession>
<protein>
    <submittedName>
        <fullName evidence="1">Asp/Glu/Hydantoin racemase family protein</fullName>
    </submittedName>
</protein>
<dbReference type="Proteomes" id="UP000037178">
    <property type="component" value="Unassembled WGS sequence"/>
</dbReference>
<dbReference type="PANTHER" id="PTHR40267">
    <property type="entry name" value="BLR3294 PROTEIN"/>
    <property type="match status" value="1"/>
</dbReference>
<organism evidence="1 2">
    <name type="scientific">Candidatus Rhodobacter oscarellae</name>
    <dbReference type="NCBI Taxonomy" id="1675527"/>
    <lineage>
        <taxon>Bacteria</taxon>
        <taxon>Pseudomonadati</taxon>
        <taxon>Pseudomonadota</taxon>
        <taxon>Alphaproteobacteria</taxon>
        <taxon>Rhodobacterales</taxon>
        <taxon>Rhodobacter group</taxon>
        <taxon>Rhodobacter</taxon>
    </lineage>
</organism>
<evidence type="ECO:0000313" key="1">
    <source>
        <dbReference type="EMBL" id="KMW57205.1"/>
    </source>
</evidence>
<dbReference type="AlphaFoldDB" id="A0A0J9E372"/>
<comment type="caution">
    <text evidence="1">The sequence shown here is derived from an EMBL/GenBank/DDBJ whole genome shotgun (WGS) entry which is preliminary data.</text>
</comment>
<sequence>MVAVQRFTARRADSPRPVMGVLLLSTDETLEEELRLTLPGRLGAAGSPKLHSARVISAPEVTEDSLAAMQATIPAGAAQLPAAPSYDVIGYGCTSATAVLGSKRVADLVRQGRACRAVTTPLDALVAWCAAHDVRRLAVLTPYSPEVSQRLVDAITQAGIEVVVLGAFDEPSEEAVVRISPDSVVAASAELMQGIEADALFLSCTNLPTLEARARLEQSCAVPVVSSNSVLAWDMCRLAGITL</sequence>
<dbReference type="PANTHER" id="PTHR40267:SF1">
    <property type="entry name" value="BLR3294 PROTEIN"/>
    <property type="match status" value="1"/>
</dbReference>
<dbReference type="Gene3D" id="3.40.50.12500">
    <property type="match status" value="1"/>
</dbReference>
<evidence type="ECO:0000313" key="2">
    <source>
        <dbReference type="Proteomes" id="UP000037178"/>
    </source>
</evidence>
<dbReference type="OrthoDB" id="9816064at2"/>
<keyword evidence="2" id="KW-1185">Reference proteome</keyword>